<gene>
    <name evidence="6" type="ORF">BAU08_13730</name>
</gene>
<dbReference type="Gene3D" id="3.40.190.290">
    <property type="match status" value="1"/>
</dbReference>
<dbReference type="PRINTS" id="PR00039">
    <property type="entry name" value="HTHLYSR"/>
</dbReference>
<evidence type="ECO:0000256" key="3">
    <source>
        <dbReference type="ARBA" id="ARBA00023125"/>
    </source>
</evidence>
<dbReference type="RefSeq" id="WP_066669796.1">
    <property type="nucleotide sequence ID" value="NZ_CP016171.1"/>
</dbReference>
<dbReference type="InterPro" id="IPR005119">
    <property type="entry name" value="LysR_subst-bd"/>
</dbReference>
<evidence type="ECO:0000313" key="6">
    <source>
        <dbReference type="EMBL" id="ANN72261.1"/>
    </source>
</evidence>
<feature type="domain" description="HTH lysR-type" evidence="5">
    <location>
        <begin position="14"/>
        <end position="64"/>
    </location>
</feature>
<evidence type="ECO:0000259" key="5">
    <source>
        <dbReference type="PROSITE" id="PS50931"/>
    </source>
</evidence>
<keyword evidence="4" id="KW-0804">Transcription</keyword>
<keyword evidence="3" id="KW-0238">DNA-binding</keyword>
<reference evidence="6 7" key="1">
    <citation type="submission" date="2016-06" db="EMBL/GenBank/DDBJ databases">
        <title>Complete genome sequences of Bordetella bronchialis and Bordetella flabilis.</title>
        <authorList>
            <person name="LiPuma J.J."/>
            <person name="Spilker T."/>
        </authorList>
    </citation>
    <scope>NUCLEOTIDE SEQUENCE [LARGE SCALE GENOMIC DNA]</scope>
    <source>
        <strain evidence="6 7">AU17976</strain>
    </source>
</reference>
<dbReference type="InterPro" id="IPR000847">
    <property type="entry name" value="LysR_HTH_N"/>
</dbReference>
<dbReference type="GO" id="GO:0003677">
    <property type="term" value="F:DNA binding"/>
    <property type="evidence" value="ECO:0007669"/>
    <property type="project" value="UniProtKB-KW"/>
</dbReference>
<accession>A0A193FYJ9</accession>
<dbReference type="SUPFAM" id="SSF53850">
    <property type="entry name" value="Periplasmic binding protein-like II"/>
    <property type="match status" value="1"/>
</dbReference>
<dbReference type="InterPro" id="IPR058163">
    <property type="entry name" value="LysR-type_TF_proteobact-type"/>
</dbReference>
<dbReference type="PANTHER" id="PTHR30537">
    <property type="entry name" value="HTH-TYPE TRANSCRIPTIONAL REGULATOR"/>
    <property type="match status" value="1"/>
</dbReference>
<dbReference type="STRING" id="463025.BAU08_13730"/>
<dbReference type="InterPro" id="IPR036390">
    <property type="entry name" value="WH_DNA-bd_sf"/>
</dbReference>
<evidence type="ECO:0000256" key="2">
    <source>
        <dbReference type="ARBA" id="ARBA00023015"/>
    </source>
</evidence>
<dbReference type="Pfam" id="PF03466">
    <property type="entry name" value="LysR_substrate"/>
    <property type="match status" value="1"/>
</dbReference>
<dbReference type="GO" id="GO:0003700">
    <property type="term" value="F:DNA-binding transcription factor activity"/>
    <property type="evidence" value="ECO:0007669"/>
    <property type="project" value="InterPro"/>
</dbReference>
<dbReference type="PROSITE" id="PS50931">
    <property type="entry name" value="HTH_LYSR"/>
    <property type="match status" value="1"/>
</dbReference>
<evidence type="ECO:0000313" key="7">
    <source>
        <dbReference type="Proteomes" id="UP000092213"/>
    </source>
</evidence>
<name>A0A193FYJ9_9BORD</name>
<proteinExistence type="inferred from homology"/>
<dbReference type="SUPFAM" id="SSF46785">
    <property type="entry name" value="Winged helix' DNA-binding domain"/>
    <property type="match status" value="1"/>
</dbReference>
<evidence type="ECO:0000256" key="1">
    <source>
        <dbReference type="ARBA" id="ARBA00009437"/>
    </source>
</evidence>
<dbReference type="Proteomes" id="UP000092213">
    <property type="component" value="Chromosome"/>
</dbReference>
<dbReference type="AlphaFoldDB" id="A0A193FYJ9"/>
<dbReference type="EMBL" id="CP016171">
    <property type="protein sequence ID" value="ANN72261.1"/>
    <property type="molecule type" value="Genomic_DNA"/>
</dbReference>
<dbReference type="PANTHER" id="PTHR30537:SF5">
    <property type="entry name" value="HTH-TYPE TRANSCRIPTIONAL ACTIVATOR TTDR-RELATED"/>
    <property type="match status" value="1"/>
</dbReference>
<keyword evidence="2" id="KW-0805">Transcription regulation</keyword>
<dbReference type="FunFam" id="1.10.10.10:FF:000001">
    <property type="entry name" value="LysR family transcriptional regulator"/>
    <property type="match status" value="1"/>
</dbReference>
<dbReference type="Gene3D" id="1.10.10.10">
    <property type="entry name" value="Winged helix-like DNA-binding domain superfamily/Winged helix DNA-binding domain"/>
    <property type="match status" value="1"/>
</dbReference>
<protein>
    <submittedName>
        <fullName evidence="6">LysR family transcriptional regulator</fullName>
    </submittedName>
</protein>
<evidence type="ECO:0000256" key="4">
    <source>
        <dbReference type="ARBA" id="ARBA00023163"/>
    </source>
</evidence>
<comment type="similarity">
    <text evidence="1">Belongs to the LysR transcriptional regulatory family.</text>
</comment>
<sequence>MSERADASIPEITAFAAVAQTGSFTKAAENLGTSKSNVGKAVQRLEKRLGTQLFQRTTRAVRLTEEGETYLQAAQVALDHLRDAEQALAARRDEPIGRVRIDLPAGFGRLLLPSFVALRRRYPKITLEVALTDRMSDAVGEGWDIVVRIGILPVDSEMTVRKLCDLRLGLYAAPEYLSRHAPIEAVSGLSAHEAVIFRGPNGRLRPWTVQDGDIVREISPSPVMVLADGQALVEATINGLGISQILDRVARPHVAAGRLVHILPSADVPGPPVHALIPLGRRMPSKTRAVLNHLAEQFQES</sequence>
<dbReference type="CDD" id="cd08422">
    <property type="entry name" value="PBP2_CrgA_like"/>
    <property type="match status" value="1"/>
</dbReference>
<dbReference type="InterPro" id="IPR036388">
    <property type="entry name" value="WH-like_DNA-bd_sf"/>
</dbReference>
<organism evidence="6 7">
    <name type="scientific">Bordetella bronchialis</name>
    <dbReference type="NCBI Taxonomy" id="463025"/>
    <lineage>
        <taxon>Bacteria</taxon>
        <taxon>Pseudomonadati</taxon>
        <taxon>Pseudomonadota</taxon>
        <taxon>Betaproteobacteria</taxon>
        <taxon>Burkholderiales</taxon>
        <taxon>Alcaligenaceae</taxon>
        <taxon>Bordetella</taxon>
    </lineage>
</organism>
<dbReference type="Pfam" id="PF00126">
    <property type="entry name" value="HTH_1"/>
    <property type="match status" value="1"/>
</dbReference>